<feature type="transmembrane region" description="Helical" evidence="1">
    <location>
        <begin position="45"/>
        <end position="62"/>
    </location>
</feature>
<dbReference type="RefSeq" id="WP_377529336.1">
    <property type="nucleotide sequence ID" value="NZ_JAFFQR010000084.1"/>
</dbReference>
<keyword evidence="1" id="KW-1133">Transmembrane helix</keyword>
<keyword evidence="4" id="KW-1185">Reference proteome</keyword>
<name>A0ABW4DG71_9BACL</name>
<evidence type="ECO:0000313" key="3">
    <source>
        <dbReference type="EMBL" id="MFD1462811.1"/>
    </source>
</evidence>
<evidence type="ECO:0000259" key="2">
    <source>
        <dbReference type="Pfam" id="PF02517"/>
    </source>
</evidence>
<proteinExistence type="predicted"/>
<reference evidence="4" key="1">
    <citation type="journal article" date="2019" name="Int. J. Syst. Evol. Microbiol.">
        <title>The Global Catalogue of Microorganisms (GCM) 10K type strain sequencing project: providing services to taxonomists for standard genome sequencing and annotation.</title>
        <authorList>
            <consortium name="The Broad Institute Genomics Platform"/>
            <consortium name="The Broad Institute Genome Sequencing Center for Infectious Disease"/>
            <person name="Wu L."/>
            <person name="Ma J."/>
        </authorList>
    </citation>
    <scope>NUCLEOTIDE SEQUENCE [LARGE SCALE GENOMIC DNA]</scope>
    <source>
        <strain evidence="4">CCM 9147</strain>
    </source>
</reference>
<keyword evidence="1" id="KW-0472">Membrane</keyword>
<evidence type="ECO:0000256" key="1">
    <source>
        <dbReference type="SAM" id="Phobius"/>
    </source>
</evidence>
<gene>
    <name evidence="3" type="ORF">ACFQ5D_15660</name>
</gene>
<evidence type="ECO:0000313" key="4">
    <source>
        <dbReference type="Proteomes" id="UP001597340"/>
    </source>
</evidence>
<dbReference type="Proteomes" id="UP001597340">
    <property type="component" value="Unassembled WGS sequence"/>
</dbReference>
<protein>
    <submittedName>
        <fullName evidence="3">Type II CAAX prenyl endopeptidase Rce1 family protein</fullName>
    </submittedName>
</protein>
<accession>A0ABW4DG71</accession>
<dbReference type="EMBL" id="JBHTNZ010000022">
    <property type="protein sequence ID" value="MFD1462811.1"/>
    <property type="molecule type" value="Genomic_DNA"/>
</dbReference>
<dbReference type="Pfam" id="PF02517">
    <property type="entry name" value="Rce1-like"/>
    <property type="match status" value="1"/>
</dbReference>
<keyword evidence="1" id="KW-0812">Transmembrane</keyword>
<dbReference type="InterPro" id="IPR003675">
    <property type="entry name" value="Rce1/LyrA-like_dom"/>
</dbReference>
<comment type="caution">
    <text evidence="3">The sequence shown here is derived from an EMBL/GenBank/DDBJ whole genome shotgun (WGS) entry which is preliminary data.</text>
</comment>
<organism evidence="3 4">
    <name type="scientific">Paenibacillus farraposensis</name>
    <dbReference type="NCBI Taxonomy" id="2807095"/>
    <lineage>
        <taxon>Bacteria</taxon>
        <taxon>Bacillati</taxon>
        <taxon>Bacillota</taxon>
        <taxon>Bacilli</taxon>
        <taxon>Bacillales</taxon>
        <taxon>Paenibacillaceae</taxon>
        <taxon>Paenibacillus</taxon>
    </lineage>
</organism>
<feature type="domain" description="CAAX prenyl protease 2/Lysostaphin resistance protein A-like" evidence="2">
    <location>
        <begin position="2"/>
        <end position="53"/>
    </location>
</feature>
<sequence>MVTSLGFGLQHYSLGIPWVICISFSIEGMFYGGITIKSGSIIPSIIWYIALNTLMVLSGLILK</sequence>
<feature type="transmembrane region" description="Helical" evidence="1">
    <location>
        <begin position="12"/>
        <end position="33"/>
    </location>
</feature>